<keyword evidence="6 9" id="KW-0378">Hydrolase</keyword>
<dbReference type="EC" id="3.4.19.12" evidence="9"/>
<dbReference type="GO" id="GO:0005829">
    <property type="term" value="C:cytosol"/>
    <property type="evidence" value="ECO:0007669"/>
    <property type="project" value="TreeGrafter"/>
</dbReference>
<dbReference type="SUPFAM" id="SSF54001">
    <property type="entry name" value="Cysteine proteinases"/>
    <property type="match status" value="1"/>
</dbReference>
<name>A0A7J7IIZ3_9RHOD</name>
<proteinExistence type="predicted"/>
<dbReference type="PANTHER" id="PTHR13312">
    <property type="entry name" value="HIV-INDUCED PROTEIN-7-LIKE PROTEASE"/>
    <property type="match status" value="1"/>
</dbReference>
<dbReference type="EMBL" id="VWRR01000009">
    <property type="protein sequence ID" value="KAF6002714.1"/>
    <property type="molecule type" value="Genomic_DNA"/>
</dbReference>
<comment type="subcellular location">
    <subcellularLocation>
        <location evidence="9">Cytoplasm</location>
    </subcellularLocation>
</comment>
<keyword evidence="3" id="KW-0479">Metal-binding</keyword>
<accession>A0A7J7IIZ3</accession>
<dbReference type="GO" id="GO:0016579">
    <property type="term" value="P:protein deubiquitination"/>
    <property type="evidence" value="ECO:0007669"/>
    <property type="project" value="TreeGrafter"/>
</dbReference>
<organism evidence="11 12">
    <name type="scientific">Cyanidiococcus yangmingshanensis</name>
    <dbReference type="NCBI Taxonomy" id="2690220"/>
    <lineage>
        <taxon>Eukaryota</taxon>
        <taxon>Rhodophyta</taxon>
        <taxon>Bangiophyceae</taxon>
        <taxon>Cyanidiales</taxon>
        <taxon>Cyanidiaceae</taxon>
        <taxon>Cyanidiococcus</taxon>
    </lineage>
</organism>
<feature type="domain" description="OTU" evidence="10">
    <location>
        <begin position="129"/>
        <end position="255"/>
    </location>
</feature>
<dbReference type="InterPro" id="IPR048857">
    <property type="entry name" value="OTU1_Ubl"/>
</dbReference>
<dbReference type="GO" id="GO:0004843">
    <property type="term" value="F:cysteine-type deubiquitinase activity"/>
    <property type="evidence" value="ECO:0007669"/>
    <property type="project" value="UniProtKB-UniRule"/>
</dbReference>
<keyword evidence="9" id="KW-0963">Cytoplasm</keyword>
<dbReference type="GO" id="GO:0036503">
    <property type="term" value="P:ERAD pathway"/>
    <property type="evidence" value="ECO:0007669"/>
    <property type="project" value="TreeGrafter"/>
</dbReference>
<evidence type="ECO:0000313" key="12">
    <source>
        <dbReference type="Proteomes" id="UP000530660"/>
    </source>
</evidence>
<comment type="caution">
    <text evidence="11">The sequence shown here is derived from an EMBL/GenBank/DDBJ whole genome shotgun (WGS) entry which is preliminary data.</text>
</comment>
<dbReference type="InterPro" id="IPR057766">
    <property type="entry name" value="Znf-C2H2_OTU1-like_C"/>
</dbReference>
<evidence type="ECO:0000256" key="7">
    <source>
        <dbReference type="ARBA" id="ARBA00022807"/>
    </source>
</evidence>
<evidence type="ECO:0000313" key="11">
    <source>
        <dbReference type="EMBL" id="KAF6002714.1"/>
    </source>
</evidence>
<dbReference type="Gene3D" id="3.90.70.80">
    <property type="match status" value="1"/>
</dbReference>
<keyword evidence="5 9" id="KW-0833">Ubl conjugation pathway</keyword>
<dbReference type="AlphaFoldDB" id="A0A7J7IIZ3"/>
<evidence type="ECO:0000256" key="1">
    <source>
        <dbReference type="ARBA" id="ARBA00000707"/>
    </source>
</evidence>
<evidence type="ECO:0000256" key="6">
    <source>
        <dbReference type="ARBA" id="ARBA00022801"/>
    </source>
</evidence>
<dbReference type="InterPro" id="IPR003323">
    <property type="entry name" value="OTU_dom"/>
</dbReference>
<keyword evidence="8" id="KW-0862">Zinc</keyword>
<dbReference type="OrthoDB" id="65596at2759"/>
<evidence type="ECO:0000256" key="8">
    <source>
        <dbReference type="ARBA" id="ARBA00022833"/>
    </source>
</evidence>
<reference evidence="11 12" key="1">
    <citation type="journal article" date="2020" name="J. Phycol.">
        <title>Comparative genome analysis reveals Cyanidiococcus gen. nov., a new extremophilic red algal genus sister to Cyanidioschyzon (Cyanidioschyzonaceae, Rhodophyta).</title>
        <authorList>
            <person name="Liu S.-L."/>
            <person name="Chiang Y.-R."/>
            <person name="Yoon H.S."/>
            <person name="Fu H.-Y."/>
        </authorList>
    </citation>
    <scope>NUCLEOTIDE SEQUENCE [LARGE SCALE GENOMIC DNA]</scope>
    <source>
        <strain evidence="11 12">THAL066</strain>
    </source>
</reference>
<evidence type="ECO:0000259" key="10">
    <source>
        <dbReference type="PROSITE" id="PS50802"/>
    </source>
</evidence>
<dbReference type="Pfam" id="PF02338">
    <property type="entry name" value="OTU"/>
    <property type="match status" value="1"/>
</dbReference>
<dbReference type="Pfam" id="PF24560">
    <property type="entry name" value="zf-C2H2_OTU1_C"/>
    <property type="match status" value="1"/>
</dbReference>
<dbReference type="Proteomes" id="UP000530660">
    <property type="component" value="Unassembled WGS sequence"/>
</dbReference>
<protein>
    <recommendedName>
        <fullName evidence="9">Ubiquitin thioesterase OTU</fullName>
        <ecNumber evidence="9">3.4.19.12</ecNumber>
    </recommendedName>
</protein>
<evidence type="ECO:0000256" key="9">
    <source>
        <dbReference type="RuleBase" id="RU367104"/>
    </source>
</evidence>
<keyword evidence="7 9" id="KW-0788">Thiol protease</keyword>
<comment type="catalytic activity">
    <reaction evidence="1 9">
        <text>Thiol-dependent hydrolysis of ester, thioester, amide, peptide and isopeptide bonds formed by the C-terminal Gly of ubiquitin (a 76-residue protein attached to proteins as an intracellular targeting signal).</text>
        <dbReference type="EC" id="3.4.19.12"/>
    </reaction>
</comment>
<evidence type="ECO:0000256" key="3">
    <source>
        <dbReference type="ARBA" id="ARBA00022723"/>
    </source>
</evidence>
<keyword evidence="4" id="KW-0863">Zinc-finger</keyword>
<dbReference type="Pfam" id="PF21403">
    <property type="entry name" value="OTU1_UBXL"/>
    <property type="match status" value="1"/>
</dbReference>
<dbReference type="GO" id="GO:0005634">
    <property type="term" value="C:nucleus"/>
    <property type="evidence" value="ECO:0007669"/>
    <property type="project" value="TreeGrafter"/>
</dbReference>
<keyword evidence="2" id="KW-0645">Protease</keyword>
<keyword evidence="12" id="KW-1185">Reference proteome</keyword>
<evidence type="ECO:0000256" key="2">
    <source>
        <dbReference type="ARBA" id="ARBA00022670"/>
    </source>
</evidence>
<dbReference type="Gene3D" id="3.10.20.90">
    <property type="entry name" value="Phosphatidylinositol 3-kinase Catalytic Subunit, Chain A, domain 1"/>
    <property type="match status" value="1"/>
</dbReference>
<gene>
    <name evidence="11" type="ORF">F1559_002180</name>
</gene>
<evidence type="ECO:0000256" key="4">
    <source>
        <dbReference type="ARBA" id="ARBA00022771"/>
    </source>
</evidence>
<comment type="function">
    <text evidence="9">Hydrolase that can remove conjugated ubiquitin from proteins and may therefore play an important regulatory role at the level of protein turnover by preventing degradation.</text>
</comment>
<dbReference type="InterPro" id="IPR013087">
    <property type="entry name" value="Znf_C2H2_type"/>
</dbReference>
<dbReference type="PANTHER" id="PTHR13312:SF0">
    <property type="entry name" value="UBIQUITIN THIOESTERASE OTU1"/>
    <property type="match status" value="1"/>
</dbReference>
<dbReference type="InterPro" id="IPR038765">
    <property type="entry name" value="Papain-like_cys_pep_sf"/>
</dbReference>
<dbReference type="GO" id="GO:0030968">
    <property type="term" value="P:endoplasmic reticulum unfolded protein response"/>
    <property type="evidence" value="ECO:0007669"/>
    <property type="project" value="TreeGrafter"/>
</dbReference>
<evidence type="ECO:0000256" key="5">
    <source>
        <dbReference type="ARBA" id="ARBA00022786"/>
    </source>
</evidence>
<dbReference type="PROSITE" id="PS50802">
    <property type="entry name" value="OTU"/>
    <property type="match status" value="1"/>
</dbReference>
<dbReference type="PROSITE" id="PS00028">
    <property type="entry name" value="ZINC_FINGER_C2H2_1"/>
    <property type="match status" value="1"/>
</dbReference>
<sequence length="331" mass="36235">MTTITLRVREPHGTKCLTVDGDLTLENLERLIKEQTGLSALRILQGFPPRPLAADLKQRIGDALQSGDLLTVEAVRSVEGPAAFEPPLVARSPSDGGFEAGASTLPAQAAVSPTCSAGAEEPRTKAPLLERVVVPDDNSCLFRSVAFVLRQYLGGIELQTDELRELVAEAIGNDPWTYNDAVLGRTNAEYQEWIKRPTSWGGAIELEIFANHFGIQIASFDVRTTRMDVFGESAAYPCRAYLCYDGIHYDPLALRSYEQEPEDSLLTVFSSDDTQVEMLARTLIQNLHASRSYTDTANFLVTCRECGAELRGEDGALEHARATGHSGFVEQ</sequence>
<dbReference type="CDD" id="cd22745">
    <property type="entry name" value="OTU_OTU1"/>
    <property type="match status" value="1"/>
</dbReference>